<feature type="compositionally biased region" description="Basic and acidic residues" evidence="1">
    <location>
        <begin position="248"/>
        <end position="266"/>
    </location>
</feature>
<dbReference type="Proteomes" id="UP000247810">
    <property type="component" value="Unassembled WGS sequence"/>
</dbReference>
<evidence type="ECO:0000259" key="2">
    <source>
        <dbReference type="Pfam" id="PF12898"/>
    </source>
</evidence>
<proteinExistence type="predicted"/>
<feature type="compositionally biased region" description="Acidic residues" evidence="1">
    <location>
        <begin position="281"/>
        <end position="294"/>
    </location>
</feature>
<sequence length="294" mass="31927">MSSRRLPSGARNAYAGGYSESVRRQVNTVTLPDKIKCGTCGKIRPVDTFSKRQLDTLRNAMVTEGARAMTSGRARCRNCTGGSLSELKCSICDQVKSMEDFAKNQRQERDTARCLNCVQKHSEADPVLEGQRLIAEGKKATATSGTASQTGTNSMKGSGNASGTPSAYDDDDDDDLQSIGGGTWLEGHGAEKKASKGKERTFTGYDAQGKAHRMRFQPETAESVHSGWGNWGVTAGSTQRITSLRVPPKRESRFAKVKSPRFEKSEAPSMSVPEPTGQTVDNDEDNDNDLEEYL</sequence>
<evidence type="ECO:0000256" key="1">
    <source>
        <dbReference type="SAM" id="MobiDB-lite"/>
    </source>
</evidence>
<dbReference type="STRING" id="1448320.A0A319DTF5"/>
<dbReference type="InterPro" id="IPR024630">
    <property type="entry name" value="Stc1"/>
</dbReference>
<protein>
    <recommendedName>
        <fullName evidence="2">Stc1 domain-containing protein</fullName>
    </recommendedName>
</protein>
<evidence type="ECO:0000313" key="3">
    <source>
        <dbReference type="EMBL" id="PYH99604.1"/>
    </source>
</evidence>
<evidence type="ECO:0000313" key="4">
    <source>
        <dbReference type="Proteomes" id="UP000247810"/>
    </source>
</evidence>
<feature type="domain" description="Stc1" evidence="2">
    <location>
        <begin position="36"/>
        <end position="119"/>
    </location>
</feature>
<accession>A0A319DTF5</accession>
<dbReference type="VEuPathDB" id="FungiDB:BO71DRAFT_170445"/>
<dbReference type="AlphaFoldDB" id="A0A319DTF5"/>
<keyword evidence="4" id="KW-1185">Reference proteome</keyword>
<dbReference type="EMBL" id="KZ825800">
    <property type="protein sequence ID" value="PYH99604.1"/>
    <property type="molecule type" value="Genomic_DNA"/>
</dbReference>
<feature type="compositionally biased region" description="Polar residues" evidence="1">
    <location>
        <begin position="153"/>
        <end position="165"/>
    </location>
</feature>
<organism evidence="3 4">
    <name type="scientific">Aspergillus ellipticus CBS 707.79</name>
    <dbReference type="NCBI Taxonomy" id="1448320"/>
    <lineage>
        <taxon>Eukaryota</taxon>
        <taxon>Fungi</taxon>
        <taxon>Dikarya</taxon>
        <taxon>Ascomycota</taxon>
        <taxon>Pezizomycotina</taxon>
        <taxon>Eurotiomycetes</taxon>
        <taxon>Eurotiomycetidae</taxon>
        <taxon>Eurotiales</taxon>
        <taxon>Aspergillaceae</taxon>
        <taxon>Aspergillus</taxon>
        <taxon>Aspergillus subgen. Circumdati</taxon>
    </lineage>
</organism>
<feature type="compositionally biased region" description="Basic and acidic residues" evidence="1">
    <location>
        <begin position="188"/>
        <end position="201"/>
    </location>
</feature>
<feature type="region of interest" description="Disordered" evidence="1">
    <location>
        <begin position="138"/>
        <end position="294"/>
    </location>
</feature>
<gene>
    <name evidence="3" type="ORF">BO71DRAFT_170445</name>
</gene>
<reference evidence="3 4" key="1">
    <citation type="submission" date="2018-02" db="EMBL/GenBank/DDBJ databases">
        <title>The genomes of Aspergillus section Nigri reveals drivers in fungal speciation.</title>
        <authorList>
            <consortium name="DOE Joint Genome Institute"/>
            <person name="Vesth T.C."/>
            <person name="Nybo J."/>
            <person name="Theobald S."/>
            <person name="Brandl J."/>
            <person name="Frisvad J.C."/>
            <person name="Nielsen K.F."/>
            <person name="Lyhne E.K."/>
            <person name="Kogle M.E."/>
            <person name="Kuo A."/>
            <person name="Riley R."/>
            <person name="Clum A."/>
            <person name="Nolan M."/>
            <person name="Lipzen A."/>
            <person name="Salamov A."/>
            <person name="Henrissat B."/>
            <person name="Wiebenga A."/>
            <person name="De vries R.P."/>
            <person name="Grigoriev I.V."/>
            <person name="Mortensen U.H."/>
            <person name="Andersen M.R."/>
            <person name="Baker S.E."/>
        </authorList>
    </citation>
    <scope>NUCLEOTIDE SEQUENCE [LARGE SCALE GENOMIC DNA]</scope>
    <source>
        <strain evidence="3 4">CBS 707.79</strain>
    </source>
</reference>
<name>A0A319DTF5_9EURO</name>
<dbReference type="OrthoDB" id="3514033at2759"/>
<feature type="compositionally biased region" description="Low complexity" evidence="1">
    <location>
        <begin position="140"/>
        <end position="152"/>
    </location>
</feature>
<dbReference type="Pfam" id="PF12898">
    <property type="entry name" value="Stc1"/>
    <property type="match status" value="1"/>
</dbReference>